<dbReference type="Proteomes" id="UP000018143">
    <property type="component" value="Unassembled WGS sequence"/>
</dbReference>
<organism evidence="1 2">
    <name type="scientific">Helicobacter fennelliae MRY12-0050</name>
    <dbReference type="NCBI Taxonomy" id="1325130"/>
    <lineage>
        <taxon>Bacteria</taxon>
        <taxon>Pseudomonadati</taxon>
        <taxon>Campylobacterota</taxon>
        <taxon>Epsilonproteobacteria</taxon>
        <taxon>Campylobacterales</taxon>
        <taxon>Helicobacteraceae</taxon>
        <taxon>Helicobacter</taxon>
    </lineage>
</organism>
<sequence>MILDSSFLANLWIALAYLRHKQARLIRLPCKVAKYPLCLHL</sequence>
<evidence type="ECO:0000313" key="2">
    <source>
        <dbReference type="Proteomes" id="UP000018143"/>
    </source>
</evidence>
<dbReference type="STRING" id="1325130.HFN_0864"/>
<accession>T1CS55</accession>
<gene>
    <name evidence="1" type="ORF">HFN_0864</name>
</gene>
<comment type="caution">
    <text evidence="1">The sequence shown here is derived from an EMBL/GenBank/DDBJ whole genome shotgun (WGS) entry which is preliminary data.</text>
</comment>
<protein>
    <submittedName>
        <fullName evidence="1">Uncharacterized protein</fullName>
    </submittedName>
</protein>
<name>T1CS55_9HELI</name>
<keyword evidence="2" id="KW-1185">Reference proteome</keyword>
<evidence type="ECO:0000313" key="1">
    <source>
        <dbReference type="EMBL" id="GAD19624.1"/>
    </source>
</evidence>
<proteinExistence type="predicted"/>
<dbReference type="EMBL" id="BASD01000025">
    <property type="protein sequence ID" value="GAD19624.1"/>
    <property type="molecule type" value="Genomic_DNA"/>
</dbReference>
<reference evidence="1 2" key="1">
    <citation type="journal article" date="2013" name="Genome Announc.">
        <title>Draft Genome Sequence of Helicobacter fennelliae Strain MRY12-0050, Isolated from a Bacteremia Patient.</title>
        <authorList>
            <person name="Rimbara E."/>
            <person name="Matsui M."/>
            <person name="Mori S."/>
            <person name="Suzuki S."/>
            <person name="Suzuki M."/>
            <person name="Kim H."/>
            <person name="Sekizuka T."/>
            <person name="Kuroda M."/>
            <person name="Shibayama K."/>
        </authorList>
    </citation>
    <scope>NUCLEOTIDE SEQUENCE [LARGE SCALE GENOMIC DNA]</scope>
    <source>
        <strain evidence="1 2">MRY12-0050</strain>
    </source>
</reference>
<dbReference type="AlphaFoldDB" id="T1CS55"/>